<dbReference type="Pfam" id="PF07690">
    <property type="entry name" value="MFS_1"/>
    <property type="match status" value="1"/>
</dbReference>
<evidence type="ECO:0000256" key="7">
    <source>
        <dbReference type="SAM" id="Phobius"/>
    </source>
</evidence>
<feature type="region of interest" description="Disordered" evidence="6">
    <location>
        <begin position="283"/>
        <end position="329"/>
    </location>
</feature>
<dbReference type="GO" id="GO:0022857">
    <property type="term" value="F:transmembrane transporter activity"/>
    <property type="evidence" value="ECO:0007669"/>
    <property type="project" value="InterPro"/>
</dbReference>
<evidence type="ECO:0000256" key="1">
    <source>
        <dbReference type="ARBA" id="ARBA00004141"/>
    </source>
</evidence>
<evidence type="ECO:0000256" key="6">
    <source>
        <dbReference type="SAM" id="MobiDB-lite"/>
    </source>
</evidence>
<feature type="region of interest" description="Disordered" evidence="6">
    <location>
        <begin position="1"/>
        <end position="22"/>
    </location>
</feature>
<dbReference type="InterPro" id="IPR011701">
    <property type="entry name" value="MFS"/>
</dbReference>
<keyword evidence="5" id="KW-0175">Coiled coil</keyword>
<name>A0A1Q9CSK4_SYMMI</name>
<feature type="coiled-coil region" evidence="5">
    <location>
        <begin position="637"/>
        <end position="675"/>
    </location>
</feature>
<feature type="compositionally biased region" description="Basic and acidic residues" evidence="6">
    <location>
        <begin position="287"/>
        <end position="297"/>
    </location>
</feature>
<feature type="compositionally biased region" description="Basic residues" evidence="6">
    <location>
        <begin position="298"/>
        <end position="307"/>
    </location>
</feature>
<evidence type="ECO:0000256" key="3">
    <source>
        <dbReference type="ARBA" id="ARBA00022989"/>
    </source>
</evidence>
<protein>
    <submittedName>
        <fullName evidence="8">Tetracycline resistance protein, class C</fullName>
    </submittedName>
</protein>
<feature type="compositionally biased region" description="Acidic residues" evidence="6">
    <location>
        <begin position="541"/>
        <end position="580"/>
    </location>
</feature>
<dbReference type="PANTHER" id="PTHR23507">
    <property type="entry name" value="ZGC:174356"/>
    <property type="match status" value="1"/>
</dbReference>
<dbReference type="GO" id="GO:0016020">
    <property type="term" value="C:membrane"/>
    <property type="evidence" value="ECO:0007669"/>
    <property type="project" value="UniProtKB-SubCell"/>
</dbReference>
<keyword evidence="9" id="KW-1185">Reference proteome</keyword>
<sequence length="1149" mass="127086">MVDVEDAEKGTQGTLKGEPKVGTKEPMTLMGCNCTGYGQLARLTAMSVRGRALCADLRKVLDQENRILGSLTQGSAEEVRSQQVKRVVDRTDKQKYLSDILSCLVQVAELGHETTFVLISSVMVRCPGPEEEDEGVDDEVEEVEVKKRPKELTDADLERRVPTAAYEAWKYLETLVLSLSEASMACQSFAWLTQPVHKIIAPGDNYIPCVHVARLVRVVVSDASLGSSGCVQHLLFGFGLVGVQRRGLLLEGVLVSIQGQWRRKEGGKHGYKGGGKWHSFGYGTGIDKGKNGKDSKGKGGKGKKGDRKGKAQPGVCHDRWQPGHGKTSAHGKVVARTQCGRLFELACWRAVAKFRLFPLLELFRLPSWTKDPTFGWWCRDGMIANIEKAVDQLEHLVHSLTADKVAAEFCKWRNLRPIKMVRESEQTSEAIIFEQFSLFRSQARVAKHYLHEEPPHLTYQQIIDDACAAPTKAARKLRRKVQKLAADPSKKLPLQIRQIPTKLVQSRLLSNVCRYRGYVLEGYPTTYAEAEALFLEQVKEGEDEEEEAVEEADDGDEDVEEEEEEEETAESAPKEEDEVPEYGVLILDLEKLREESVVRAPVISEMLPIDVDNCSEEEAFQAVRIHMESKGQFFNYLRSEEDLMREEQEKQARLEEEKDEQKVIARNEAAHLEAEVHKNLTSPEVERLLLKSLSVTLCFGFAMGSARHQGFHAEIVAIDAEDKIACQAKNSDNIESQKQMLLMLQASAALQTFCNSLIHSDVSALLLEVCEWDAHSFTQWSMYQRATESLLDLLAMPAVCALADAYGRRPLLLLTGPFELCGWSLLGALVPRTLTAKPLIAFMKAFSSVTNTAFLTVSSSAQFDLLQNQPKDLADALAAGQSYVGLAVVGAPLLSILLRRSMGAHAPFWVAGVLSSLVLGAMLTVPETLQASGRRAIELRKLNPLGSATLLFRQGSNLARLAMMYSIQSVTRCVDAYLHTFMELRLGWGHTQMSKLLSFWGFCVFVGSSLLRKALKRFSARNIVLAGTLFSAADLALRGLTHRWWHLPAALVLGLPGISVESAMRAMLTSAVRDQCPALGGAATQAALKMQQTLTCAVIGSPLIGQAFAWWLRRPSKVSSGFGFVATHYVMASLCSLLAHVLLQSYVPA</sequence>
<feature type="transmembrane region" description="Helical" evidence="7">
    <location>
        <begin position="876"/>
        <end position="894"/>
    </location>
</feature>
<proteinExistence type="predicted"/>
<dbReference type="AlphaFoldDB" id="A0A1Q9CSK4"/>
<keyword evidence="4 7" id="KW-0472">Membrane</keyword>
<feature type="transmembrane region" description="Helical" evidence="7">
    <location>
        <begin position="1094"/>
        <end position="1112"/>
    </location>
</feature>
<dbReference type="PANTHER" id="PTHR23507:SF1">
    <property type="entry name" value="FI18259P1-RELATED"/>
    <property type="match status" value="1"/>
</dbReference>
<dbReference type="Gene3D" id="1.20.1250.20">
    <property type="entry name" value="MFS general substrate transporter like domains"/>
    <property type="match status" value="1"/>
</dbReference>
<reference evidence="8 9" key="1">
    <citation type="submission" date="2016-02" db="EMBL/GenBank/DDBJ databases">
        <title>Genome analysis of coral dinoflagellate symbionts highlights evolutionary adaptations to a symbiotic lifestyle.</title>
        <authorList>
            <person name="Aranda M."/>
            <person name="Li Y."/>
            <person name="Liew Y.J."/>
            <person name="Baumgarten S."/>
            <person name="Simakov O."/>
            <person name="Wilson M."/>
            <person name="Piel J."/>
            <person name="Ashoor H."/>
            <person name="Bougouffa S."/>
            <person name="Bajic V.B."/>
            <person name="Ryu T."/>
            <person name="Ravasi T."/>
            <person name="Bayer T."/>
            <person name="Micklem G."/>
            <person name="Kim H."/>
            <person name="Bhak J."/>
            <person name="Lajeunesse T.C."/>
            <person name="Voolstra C.R."/>
        </authorList>
    </citation>
    <scope>NUCLEOTIDE SEQUENCE [LARGE SCALE GENOMIC DNA]</scope>
    <source>
        <strain evidence="8 9">CCMP2467</strain>
    </source>
</reference>
<evidence type="ECO:0000256" key="5">
    <source>
        <dbReference type="SAM" id="Coils"/>
    </source>
</evidence>
<keyword evidence="3 7" id="KW-1133">Transmembrane helix</keyword>
<dbReference type="Proteomes" id="UP000186817">
    <property type="component" value="Unassembled WGS sequence"/>
</dbReference>
<dbReference type="InterPro" id="IPR036259">
    <property type="entry name" value="MFS_trans_sf"/>
</dbReference>
<feature type="region of interest" description="Disordered" evidence="6">
    <location>
        <begin position="540"/>
        <end position="580"/>
    </location>
</feature>
<evidence type="ECO:0000313" key="8">
    <source>
        <dbReference type="EMBL" id="OLP85903.1"/>
    </source>
</evidence>
<evidence type="ECO:0000256" key="2">
    <source>
        <dbReference type="ARBA" id="ARBA00022692"/>
    </source>
</evidence>
<evidence type="ECO:0000313" key="9">
    <source>
        <dbReference type="Proteomes" id="UP000186817"/>
    </source>
</evidence>
<keyword evidence="2 7" id="KW-0812">Transmembrane</keyword>
<dbReference type="InterPro" id="IPR027417">
    <property type="entry name" value="P-loop_NTPase"/>
</dbReference>
<dbReference type="EMBL" id="LSRX01000949">
    <property type="protein sequence ID" value="OLP85903.1"/>
    <property type="molecule type" value="Genomic_DNA"/>
</dbReference>
<dbReference type="OrthoDB" id="417097at2759"/>
<dbReference type="SMR" id="A0A1Q9CSK4"/>
<evidence type="ECO:0000256" key="4">
    <source>
        <dbReference type="ARBA" id="ARBA00023136"/>
    </source>
</evidence>
<feature type="transmembrane region" description="Helical" evidence="7">
    <location>
        <begin position="906"/>
        <end position="925"/>
    </location>
</feature>
<feature type="transmembrane region" description="Helical" evidence="7">
    <location>
        <begin position="1124"/>
        <end position="1143"/>
    </location>
</feature>
<dbReference type="Gene3D" id="3.40.50.300">
    <property type="entry name" value="P-loop containing nucleotide triphosphate hydrolases"/>
    <property type="match status" value="1"/>
</dbReference>
<accession>A0A1Q9CSK4</accession>
<comment type="subcellular location">
    <subcellularLocation>
        <location evidence="1">Membrane</location>
        <topology evidence="1">Multi-pass membrane protein</topology>
    </subcellularLocation>
</comment>
<gene>
    <name evidence="8" type="primary">tetA</name>
    <name evidence="8" type="ORF">AK812_SmicGene33035</name>
</gene>
<comment type="caution">
    <text evidence="8">The sequence shown here is derived from an EMBL/GenBank/DDBJ whole genome shotgun (WGS) entry which is preliminary data.</text>
</comment>
<organism evidence="8 9">
    <name type="scientific">Symbiodinium microadriaticum</name>
    <name type="common">Dinoflagellate</name>
    <name type="synonym">Zooxanthella microadriatica</name>
    <dbReference type="NCBI Taxonomy" id="2951"/>
    <lineage>
        <taxon>Eukaryota</taxon>
        <taxon>Sar</taxon>
        <taxon>Alveolata</taxon>
        <taxon>Dinophyceae</taxon>
        <taxon>Suessiales</taxon>
        <taxon>Symbiodiniaceae</taxon>
        <taxon>Symbiodinium</taxon>
    </lineage>
</organism>
<feature type="transmembrane region" description="Helical" evidence="7">
    <location>
        <begin position="993"/>
        <end position="1011"/>
    </location>
</feature>
<dbReference type="SUPFAM" id="SSF103473">
    <property type="entry name" value="MFS general substrate transporter"/>
    <property type="match status" value="1"/>
</dbReference>